<gene>
    <name evidence="6" type="ORF">C7444_109130</name>
</gene>
<keyword evidence="4" id="KW-1133">Transmembrane helix</keyword>
<dbReference type="CDD" id="cd06439">
    <property type="entry name" value="CESA_like_1"/>
    <property type="match status" value="1"/>
</dbReference>
<dbReference type="PANTHER" id="PTHR43630">
    <property type="entry name" value="POLY-BETA-1,6-N-ACETYL-D-GLUCOSAMINE SYNTHASE"/>
    <property type="match status" value="1"/>
</dbReference>
<dbReference type="PANTHER" id="PTHR43630:SF1">
    <property type="entry name" value="POLY-BETA-1,6-N-ACETYL-D-GLUCOSAMINE SYNTHASE"/>
    <property type="match status" value="1"/>
</dbReference>
<evidence type="ECO:0000256" key="3">
    <source>
        <dbReference type="ARBA" id="ARBA00022679"/>
    </source>
</evidence>
<feature type="transmembrane region" description="Helical" evidence="4">
    <location>
        <begin position="12"/>
        <end position="37"/>
    </location>
</feature>
<dbReference type="AlphaFoldDB" id="A0A318H284"/>
<protein>
    <submittedName>
        <fullName evidence="6">Cellulose synthase/poly-beta-1,6-N-acetylglucosamine synthase-like glycosyltransferase</fullName>
    </submittedName>
</protein>
<feature type="domain" description="Glycosyltransferase 2-like" evidence="5">
    <location>
        <begin position="68"/>
        <end position="195"/>
    </location>
</feature>
<dbReference type="OrthoDB" id="9811884at2"/>
<keyword evidence="7" id="KW-1185">Reference proteome</keyword>
<evidence type="ECO:0000256" key="2">
    <source>
        <dbReference type="ARBA" id="ARBA00022676"/>
    </source>
</evidence>
<comment type="similarity">
    <text evidence="1">Belongs to the glycosyltransferase 2 family.</text>
</comment>
<dbReference type="Proteomes" id="UP000247811">
    <property type="component" value="Unassembled WGS sequence"/>
</dbReference>
<feature type="transmembrane region" description="Helical" evidence="4">
    <location>
        <begin position="335"/>
        <end position="354"/>
    </location>
</feature>
<dbReference type="Pfam" id="PF00535">
    <property type="entry name" value="Glycos_transf_2"/>
    <property type="match status" value="1"/>
</dbReference>
<evidence type="ECO:0000256" key="1">
    <source>
        <dbReference type="ARBA" id="ARBA00006739"/>
    </source>
</evidence>
<organism evidence="6 7">
    <name type="scientific">Sphaerotilus hippei</name>
    <dbReference type="NCBI Taxonomy" id="744406"/>
    <lineage>
        <taxon>Bacteria</taxon>
        <taxon>Pseudomonadati</taxon>
        <taxon>Pseudomonadota</taxon>
        <taxon>Betaproteobacteria</taxon>
        <taxon>Burkholderiales</taxon>
        <taxon>Sphaerotilaceae</taxon>
        <taxon>Sphaerotilus</taxon>
    </lineage>
</organism>
<dbReference type="Gene3D" id="3.90.550.10">
    <property type="entry name" value="Spore Coat Polysaccharide Biosynthesis Protein SpsA, Chain A"/>
    <property type="match status" value="1"/>
</dbReference>
<reference evidence="6 7" key="1">
    <citation type="submission" date="2018-05" db="EMBL/GenBank/DDBJ databases">
        <title>Genomic Encyclopedia of Type Strains, Phase IV (KMG-IV): sequencing the most valuable type-strain genomes for metagenomic binning, comparative biology and taxonomic classification.</title>
        <authorList>
            <person name="Goeker M."/>
        </authorList>
    </citation>
    <scope>NUCLEOTIDE SEQUENCE [LARGE SCALE GENOMIC DNA]</scope>
    <source>
        <strain evidence="6 7">DSM 566</strain>
    </source>
</reference>
<evidence type="ECO:0000313" key="7">
    <source>
        <dbReference type="Proteomes" id="UP000247811"/>
    </source>
</evidence>
<sequence length="401" mass="44496">MSGWIEALLGAVAVVCLLAVVYSYAIYPLVLFVVAALRQAARDAAFVWRKHDRRRAEAVAGDWPAVAIVISAYDEERHLARRIDNLLALDYPADRLRAYIGSDGSRDRTAEILAQHGGDPRIRGFAFELNRGKAEVLNDLVSRTDEPLLVFSDANTFFRPDALKRLVAAFADPAVGGVTGELRLMGNDGDNQDSLYWRVEQFLKFFESRLGALLGANGAIYAIRRTLWKPLARDTICDDFCVAMNVAATGARLVYEPRAWAEEDTPEHMGEEFHRRVRIGIGNFQALLRHPEYLLRTPPATRFAYVSHKVLRWIAPHLLIVALAASAVLATGSTAWAAATLAQALSYGGAALALQQVRRGRRLPRPLMLAAFLFALNWAFLVASWRYASGRYSGAWGRTSR</sequence>
<accession>A0A318H284</accession>
<dbReference type="RefSeq" id="WP_110400986.1">
    <property type="nucleotide sequence ID" value="NZ_QJJS01000009.1"/>
</dbReference>
<keyword evidence="3 6" id="KW-0808">Transferase</keyword>
<dbReference type="EMBL" id="QJJS01000009">
    <property type="protein sequence ID" value="PXW95560.1"/>
    <property type="molecule type" value="Genomic_DNA"/>
</dbReference>
<evidence type="ECO:0000259" key="5">
    <source>
        <dbReference type="Pfam" id="PF00535"/>
    </source>
</evidence>
<keyword evidence="4" id="KW-0472">Membrane</keyword>
<keyword evidence="2" id="KW-0328">Glycosyltransferase</keyword>
<evidence type="ECO:0000313" key="6">
    <source>
        <dbReference type="EMBL" id="PXW95560.1"/>
    </source>
</evidence>
<proteinExistence type="inferred from homology"/>
<dbReference type="InterPro" id="IPR001173">
    <property type="entry name" value="Glyco_trans_2-like"/>
</dbReference>
<evidence type="ECO:0000256" key="4">
    <source>
        <dbReference type="SAM" id="Phobius"/>
    </source>
</evidence>
<name>A0A318H284_9BURK</name>
<comment type="caution">
    <text evidence="6">The sequence shown here is derived from an EMBL/GenBank/DDBJ whole genome shotgun (WGS) entry which is preliminary data.</text>
</comment>
<feature type="transmembrane region" description="Helical" evidence="4">
    <location>
        <begin position="310"/>
        <end position="329"/>
    </location>
</feature>
<feature type="transmembrane region" description="Helical" evidence="4">
    <location>
        <begin position="366"/>
        <end position="388"/>
    </location>
</feature>
<keyword evidence="4" id="KW-0812">Transmembrane</keyword>
<dbReference type="InterPro" id="IPR029044">
    <property type="entry name" value="Nucleotide-diphossugar_trans"/>
</dbReference>
<dbReference type="SUPFAM" id="SSF53448">
    <property type="entry name" value="Nucleotide-diphospho-sugar transferases"/>
    <property type="match status" value="1"/>
</dbReference>
<dbReference type="GO" id="GO:0016757">
    <property type="term" value="F:glycosyltransferase activity"/>
    <property type="evidence" value="ECO:0007669"/>
    <property type="project" value="UniProtKB-KW"/>
</dbReference>